<feature type="non-terminal residue" evidence="4">
    <location>
        <position position="1"/>
    </location>
</feature>
<keyword evidence="4" id="KW-0547">Nucleotide-binding</keyword>
<proteinExistence type="predicted"/>
<dbReference type="GO" id="GO:0004673">
    <property type="term" value="F:protein histidine kinase activity"/>
    <property type="evidence" value="ECO:0007669"/>
    <property type="project" value="UniProtKB-EC"/>
</dbReference>
<evidence type="ECO:0000256" key="1">
    <source>
        <dbReference type="ARBA" id="ARBA00000085"/>
    </source>
</evidence>
<accession>A0AAW6PRB2</accession>
<sequence length="65" mass="6979">RFIVGDDWRGQTLYSRLTSEHHAASGGLGLGLFIVGEIVARHGGAIDVESSVQYGSVFRFSLPTS</sequence>
<evidence type="ECO:0000259" key="3">
    <source>
        <dbReference type="Pfam" id="PF02518"/>
    </source>
</evidence>
<gene>
    <name evidence="4" type="ORF">P3W50_17055</name>
</gene>
<organism evidence="4 5">
    <name type="scientific">Pseudomonas putida</name>
    <name type="common">Arthrobacter siderocapsulatus</name>
    <dbReference type="NCBI Taxonomy" id="303"/>
    <lineage>
        <taxon>Bacteria</taxon>
        <taxon>Pseudomonadati</taxon>
        <taxon>Pseudomonadota</taxon>
        <taxon>Gammaproteobacteria</taxon>
        <taxon>Pseudomonadales</taxon>
        <taxon>Pseudomonadaceae</taxon>
        <taxon>Pseudomonas</taxon>
    </lineage>
</organism>
<name>A0AAW6PRB2_PSEPU</name>
<dbReference type="Pfam" id="PF02518">
    <property type="entry name" value="HATPase_c"/>
    <property type="match status" value="1"/>
</dbReference>
<dbReference type="EC" id="2.7.13.3" evidence="2"/>
<dbReference type="InterPro" id="IPR004358">
    <property type="entry name" value="Sig_transdc_His_kin-like_C"/>
</dbReference>
<dbReference type="InterPro" id="IPR003594">
    <property type="entry name" value="HATPase_dom"/>
</dbReference>
<dbReference type="Gene3D" id="3.30.565.10">
    <property type="entry name" value="Histidine kinase-like ATPase, C-terminal domain"/>
    <property type="match status" value="1"/>
</dbReference>
<dbReference type="SUPFAM" id="SSF55874">
    <property type="entry name" value="ATPase domain of HSP90 chaperone/DNA topoisomerase II/histidine kinase"/>
    <property type="match status" value="1"/>
</dbReference>
<evidence type="ECO:0000256" key="2">
    <source>
        <dbReference type="ARBA" id="ARBA00012438"/>
    </source>
</evidence>
<dbReference type="EMBL" id="JARJLO010000258">
    <property type="protein sequence ID" value="MDF3872160.1"/>
    <property type="molecule type" value="Genomic_DNA"/>
</dbReference>
<evidence type="ECO:0000313" key="4">
    <source>
        <dbReference type="EMBL" id="MDF3872160.1"/>
    </source>
</evidence>
<reference evidence="4" key="1">
    <citation type="submission" date="2023-03" db="EMBL/GenBank/DDBJ databases">
        <title>Draft assemblies of triclosan tolerant bacteria isolated from returned activated sludge.</title>
        <authorList>
            <person name="Van Hamelsveld S."/>
        </authorList>
    </citation>
    <scope>NUCLEOTIDE SEQUENCE</scope>
    <source>
        <strain evidence="4">GW210012_S60</strain>
    </source>
</reference>
<dbReference type="CDD" id="cd00075">
    <property type="entry name" value="HATPase"/>
    <property type="match status" value="1"/>
</dbReference>
<keyword evidence="4" id="KW-0067">ATP-binding</keyword>
<dbReference type="RefSeq" id="WP_276236393.1">
    <property type="nucleotide sequence ID" value="NZ_JARJLN010000399.1"/>
</dbReference>
<protein>
    <recommendedName>
        <fullName evidence="2">histidine kinase</fullName>
        <ecNumber evidence="2">2.7.13.3</ecNumber>
    </recommendedName>
</protein>
<dbReference type="InterPro" id="IPR036890">
    <property type="entry name" value="HATPase_C_sf"/>
</dbReference>
<dbReference type="AlphaFoldDB" id="A0AAW6PRB2"/>
<evidence type="ECO:0000313" key="5">
    <source>
        <dbReference type="Proteomes" id="UP001217741"/>
    </source>
</evidence>
<dbReference type="GO" id="GO:0005524">
    <property type="term" value="F:ATP binding"/>
    <property type="evidence" value="ECO:0007669"/>
    <property type="project" value="UniProtKB-KW"/>
</dbReference>
<comment type="catalytic activity">
    <reaction evidence="1">
        <text>ATP + protein L-histidine = ADP + protein N-phospho-L-histidine.</text>
        <dbReference type="EC" id="2.7.13.3"/>
    </reaction>
</comment>
<comment type="caution">
    <text evidence="4">The sequence shown here is derived from an EMBL/GenBank/DDBJ whole genome shotgun (WGS) entry which is preliminary data.</text>
</comment>
<dbReference type="Proteomes" id="UP001217741">
    <property type="component" value="Unassembled WGS sequence"/>
</dbReference>
<dbReference type="PRINTS" id="PR00344">
    <property type="entry name" value="BCTRLSENSOR"/>
</dbReference>
<feature type="domain" description="Histidine kinase/HSP90-like ATPase" evidence="3">
    <location>
        <begin position="19"/>
        <end position="64"/>
    </location>
</feature>